<feature type="coiled-coil region" evidence="7">
    <location>
        <begin position="94"/>
        <end position="167"/>
    </location>
</feature>
<accession>A0A0H2S8A9</accession>
<proteinExistence type="inferred from homology"/>
<dbReference type="Pfam" id="PF05700">
    <property type="entry name" value="BCAS2"/>
    <property type="match status" value="1"/>
</dbReference>
<keyword evidence="5" id="KW-0508">mRNA splicing</keyword>
<evidence type="ECO:0000256" key="5">
    <source>
        <dbReference type="ARBA" id="ARBA00023187"/>
    </source>
</evidence>
<evidence type="ECO:0000313" key="9">
    <source>
        <dbReference type="Proteomes" id="UP000053477"/>
    </source>
</evidence>
<evidence type="ECO:0000256" key="3">
    <source>
        <dbReference type="ARBA" id="ARBA00022664"/>
    </source>
</evidence>
<dbReference type="GO" id="GO:0071011">
    <property type="term" value="C:precatalytic spliceosome"/>
    <property type="evidence" value="ECO:0007669"/>
    <property type="project" value="TreeGrafter"/>
</dbReference>
<evidence type="ECO:0000256" key="1">
    <source>
        <dbReference type="ARBA" id="ARBA00004123"/>
    </source>
</evidence>
<dbReference type="FunCoup" id="A0A0H2S8A9">
    <property type="interactions" value="89"/>
</dbReference>
<dbReference type="GO" id="GO:0071013">
    <property type="term" value="C:catalytic step 2 spliceosome"/>
    <property type="evidence" value="ECO:0007669"/>
    <property type="project" value="TreeGrafter"/>
</dbReference>
<keyword evidence="9" id="KW-1185">Reference proteome</keyword>
<comment type="similarity">
    <text evidence="2">Belongs to the SPF27 family.</text>
</comment>
<dbReference type="GO" id="GO:0006397">
    <property type="term" value="P:mRNA processing"/>
    <property type="evidence" value="ECO:0007669"/>
    <property type="project" value="UniProtKB-KW"/>
</dbReference>
<evidence type="ECO:0000256" key="4">
    <source>
        <dbReference type="ARBA" id="ARBA00022728"/>
    </source>
</evidence>
<dbReference type="AlphaFoldDB" id="A0A0H2S8A9"/>
<comment type="subcellular location">
    <subcellularLocation>
        <location evidence="1">Nucleus</location>
    </subcellularLocation>
</comment>
<dbReference type="InterPro" id="IPR008409">
    <property type="entry name" value="SPF27"/>
</dbReference>
<keyword evidence="3" id="KW-0507">mRNA processing</keyword>
<evidence type="ECO:0000256" key="2">
    <source>
        <dbReference type="ARBA" id="ARBA00010788"/>
    </source>
</evidence>
<dbReference type="Proteomes" id="UP000053477">
    <property type="component" value="Unassembled WGS sequence"/>
</dbReference>
<dbReference type="GO" id="GO:0008380">
    <property type="term" value="P:RNA splicing"/>
    <property type="evidence" value="ECO:0007669"/>
    <property type="project" value="UniProtKB-KW"/>
</dbReference>
<reference evidence="8 9" key="1">
    <citation type="submission" date="2015-04" db="EMBL/GenBank/DDBJ databases">
        <title>Complete genome sequence of Schizopora paradoxa KUC8140, a cosmopolitan wood degrader in East Asia.</title>
        <authorList>
            <consortium name="DOE Joint Genome Institute"/>
            <person name="Min B."/>
            <person name="Park H."/>
            <person name="Jang Y."/>
            <person name="Kim J.-J."/>
            <person name="Kim K.H."/>
            <person name="Pangilinan J."/>
            <person name="Lipzen A."/>
            <person name="Riley R."/>
            <person name="Grigoriev I.V."/>
            <person name="Spatafora J.W."/>
            <person name="Choi I.-G."/>
        </authorList>
    </citation>
    <scope>NUCLEOTIDE SEQUENCE [LARGE SCALE GENOMIC DNA]</scope>
    <source>
        <strain evidence="8 9">KUC8140</strain>
    </source>
</reference>
<name>A0A0H2S8A9_9AGAM</name>
<dbReference type="STRING" id="27342.A0A0H2S8A9"/>
<dbReference type="PANTHER" id="PTHR13296:SF0">
    <property type="entry name" value="PRE-MRNA-SPLICING FACTOR SPF27"/>
    <property type="match status" value="1"/>
</dbReference>
<dbReference type="OrthoDB" id="205794at2759"/>
<dbReference type="GO" id="GO:0000974">
    <property type="term" value="C:Prp19 complex"/>
    <property type="evidence" value="ECO:0007669"/>
    <property type="project" value="TreeGrafter"/>
</dbReference>
<organism evidence="8 9">
    <name type="scientific">Schizopora paradoxa</name>
    <dbReference type="NCBI Taxonomy" id="27342"/>
    <lineage>
        <taxon>Eukaryota</taxon>
        <taxon>Fungi</taxon>
        <taxon>Dikarya</taxon>
        <taxon>Basidiomycota</taxon>
        <taxon>Agaricomycotina</taxon>
        <taxon>Agaricomycetes</taxon>
        <taxon>Hymenochaetales</taxon>
        <taxon>Schizoporaceae</taxon>
        <taxon>Schizopora</taxon>
    </lineage>
</organism>
<sequence>MEFQEDIIDSLPYYDNDLEKYPHLRTKVEQEINRELKQIPQQSLHPRVPPPVTLFEKNDLLQAELKRVESHQPMPPLDHIRYQLPAPTKTPASREDWEAALKNAKAQLEHQRLRQQNIALLQNYGSNAWRIHNFTLEETAKGIERALEEVKEQTVEVNRERKQYQTTLGNQLSALENRWQELIATVLQIEFANIALEADVAQLTRRETELSSL</sequence>
<keyword evidence="6" id="KW-0539">Nucleus</keyword>
<evidence type="ECO:0000313" key="8">
    <source>
        <dbReference type="EMBL" id="KLO20525.1"/>
    </source>
</evidence>
<dbReference type="InParanoid" id="A0A0H2S8A9"/>
<protein>
    <submittedName>
        <fullName evidence="8">Breast carcinoma amplified sequence 2</fullName>
    </submittedName>
</protein>
<gene>
    <name evidence="8" type="ORF">SCHPADRAFT_897805</name>
</gene>
<dbReference type="PANTHER" id="PTHR13296">
    <property type="entry name" value="BCAS2 PROTEIN"/>
    <property type="match status" value="1"/>
</dbReference>
<dbReference type="EMBL" id="KQ085882">
    <property type="protein sequence ID" value="KLO20525.1"/>
    <property type="molecule type" value="Genomic_DNA"/>
</dbReference>
<evidence type="ECO:0000256" key="7">
    <source>
        <dbReference type="SAM" id="Coils"/>
    </source>
</evidence>
<evidence type="ECO:0000256" key="6">
    <source>
        <dbReference type="ARBA" id="ARBA00023242"/>
    </source>
</evidence>
<keyword evidence="7" id="KW-0175">Coiled coil</keyword>
<keyword evidence="4" id="KW-0747">Spliceosome</keyword>